<evidence type="ECO:0000313" key="2">
    <source>
        <dbReference type="EMBL" id="QYY43266.1"/>
    </source>
</evidence>
<proteinExistence type="predicted"/>
<dbReference type="RefSeq" id="WP_220559323.1">
    <property type="nucleotide sequence ID" value="NZ_CP080764.1"/>
</dbReference>
<name>A0ABX8YCM4_ANETH</name>
<reference evidence="2 3" key="1">
    <citation type="submission" date="2021-08" db="EMBL/GenBank/DDBJ databases">
        <title>Complete genome sequence of the strain Aneurinibacillus thermoaerophilus CCM 8960.</title>
        <authorList>
            <person name="Musilova J."/>
            <person name="Kourilova X."/>
            <person name="Pernicova I."/>
            <person name="Bezdicek M."/>
            <person name="Lengerova M."/>
            <person name="Obruca S."/>
            <person name="Sedlar K."/>
        </authorList>
    </citation>
    <scope>NUCLEOTIDE SEQUENCE [LARGE SCALE GENOMIC DNA]</scope>
    <source>
        <strain evidence="2 3">CCM 8960</strain>
    </source>
</reference>
<dbReference type="Proteomes" id="UP000826616">
    <property type="component" value="Chromosome"/>
</dbReference>
<dbReference type="InterPro" id="IPR036291">
    <property type="entry name" value="NAD(P)-bd_dom_sf"/>
</dbReference>
<accession>A0ABX8YCM4</accession>
<dbReference type="GeneID" id="97140321"/>
<dbReference type="Pfam" id="PF03435">
    <property type="entry name" value="Sacchrp_dh_NADP"/>
    <property type="match status" value="1"/>
</dbReference>
<sequence length="128" mass="14135">MKKGYVKKLILADIFTEGAEKFVKKLREQTSAEIVVRQADASSTESVVAILTDVDVLLYARIPEYNFKVMQACLDTKTHDIDMASDGPDSLLQQLDWDGKFKQAGIVGIMGLGCDLRFSNVAARYAAD</sequence>
<dbReference type="InterPro" id="IPR005097">
    <property type="entry name" value="Sacchrp_dh_NADP-bd"/>
</dbReference>
<evidence type="ECO:0000313" key="3">
    <source>
        <dbReference type="Proteomes" id="UP000826616"/>
    </source>
</evidence>
<dbReference type="SUPFAM" id="SSF51735">
    <property type="entry name" value="NAD(P)-binding Rossmann-fold domains"/>
    <property type="match status" value="1"/>
</dbReference>
<protein>
    <submittedName>
        <fullName evidence="2">Saccharopine dehydrogenase NADP-binding domain-containing protein</fullName>
    </submittedName>
</protein>
<feature type="domain" description="Saccharopine dehydrogenase NADP binding" evidence="1">
    <location>
        <begin position="8"/>
        <end position="107"/>
    </location>
</feature>
<gene>
    <name evidence="2" type="ORF">K3F53_02970</name>
</gene>
<evidence type="ECO:0000259" key="1">
    <source>
        <dbReference type="Pfam" id="PF03435"/>
    </source>
</evidence>
<dbReference type="EMBL" id="CP080764">
    <property type="protein sequence ID" value="QYY43266.1"/>
    <property type="molecule type" value="Genomic_DNA"/>
</dbReference>
<dbReference type="Gene3D" id="3.40.50.720">
    <property type="entry name" value="NAD(P)-binding Rossmann-like Domain"/>
    <property type="match status" value="1"/>
</dbReference>
<dbReference type="PANTHER" id="PTHR43796">
    <property type="entry name" value="CARBOXYNORSPERMIDINE SYNTHASE"/>
    <property type="match status" value="1"/>
</dbReference>
<dbReference type="PANTHER" id="PTHR43796:SF2">
    <property type="entry name" value="CARBOXYNORSPERMIDINE SYNTHASE"/>
    <property type="match status" value="1"/>
</dbReference>
<keyword evidence="3" id="KW-1185">Reference proteome</keyword>
<organism evidence="2 3">
    <name type="scientific">Aneurinibacillus thermoaerophilus</name>
    <dbReference type="NCBI Taxonomy" id="143495"/>
    <lineage>
        <taxon>Bacteria</taxon>
        <taxon>Bacillati</taxon>
        <taxon>Bacillota</taxon>
        <taxon>Bacilli</taxon>
        <taxon>Bacillales</taxon>
        <taxon>Paenibacillaceae</taxon>
        <taxon>Aneurinibacillus group</taxon>
        <taxon>Aneurinibacillus</taxon>
    </lineage>
</organism>